<dbReference type="EMBL" id="JABEZX010356616">
    <property type="protein sequence ID" value="MBA0577656.1"/>
    <property type="molecule type" value="Genomic_DNA"/>
</dbReference>
<reference evidence="1 2" key="1">
    <citation type="journal article" date="2019" name="Genome Biol. Evol.">
        <title>Insights into the evolution of the New World diploid cottons (Gossypium, subgenus Houzingenia) based on genome sequencing.</title>
        <authorList>
            <person name="Grover C.E."/>
            <person name="Arick M.A. 2nd"/>
            <person name="Thrash A."/>
            <person name="Conover J.L."/>
            <person name="Sanders W.S."/>
            <person name="Peterson D.G."/>
            <person name="Frelichowski J.E."/>
            <person name="Scheffler J.A."/>
            <person name="Scheffler B.E."/>
            <person name="Wendel J.F."/>
        </authorList>
    </citation>
    <scope>NUCLEOTIDE SEQUENCE [LARGE SCALE GENOMIC DNA]</scope>
    <source>
        <strain evidence="1">157</strain>
        <tissue evidence="1">Leaf</tissue>
    </source>
</reference>
<dbReference type="Proteomes" id="UP000593572">
    <property type="component" value="Unassembled WGS sequence"/>
</dbReference>
<sequence length="20" mass="2172">MRGVCHHFGGRVITIKVFGG</sequence>
<dbReference type="AlphaFoldDB" id="A0A7J8NL87"/>
<evidence type="ECO:0000313" key="2">
    <source>
        <dbReference type="Proteomes" id="UP000593572"/>
    </source>
</evidence>
<name>A0A7J8NL87_9ROSI</name>
<evidence type="ECO:0000313" key="1">
    <source>
        <dbReference type="EMBL" id="MBA0577656.1"/>
    </source>
</evidence>
<proteinExistence type="predicted"/>
<organism evidence="1 2">
    <name type="scientific">Gossypium lobatum</name>
    <dbReference type="NCBI Taxonomy" id="34289"/>
    <lineage>
        <taxon>Eukaryota</taxon>
        <taxon>Viridiplantae</taxon>
        <taxon>Streptophyta</taxon>
        <taxon>Embryophyta</taxon>
        <taxon>Tracheophyta</taxon>
        <taxon>Spermatophyta</taxon>
        <taxon>Magnoliopsida</taxon>
        <taxon>eudicotyledons</taxon>
        <taxon>Gunneridae</taxon>
        <taxon>Pentapetalae</taxon>
        <taxon>rosids</taxon>
        <taxon>malvids</taxon>
        <taxon>Malvales</taxon>
        <taxon>Malvaceae</taxon>
        <taxon>Malvoideae</taxon>
        <taxon>Gossypium</taxon>
    </lineage>
</organism>
<accession>A0A7J8NL87</accession>
<protein>
    <submittedName>
        <fullName evidence="1">Uncharacterized protein</fullName>
    </submittedName>
</protein>
<comment type="caution">
    <text evidence="1">The sequence shown here is derived from an EMBL/GenBank/DDBJ whole genome shotgun (WGS) entry which is preliminary data.</text>
</comment>
<keyword evidence="2" id="KW-1185">Reference proteome</keyword>
<gene>
    <name evidence="1" type="ORF">Golob_024023</name>
</gene>